<name>A0A0F9RXY5_9ZZZZ</name>
<gene>
    <name evidence="1" type="ORF">LCGC14_0539350</name>
</gene>
<comment type="caution">
    <text evidence="1">The sequence shown here is derived from an EMBL/GenBank/DDBJ whole genome shotgun (WGS) entry which is preliminary data.</text>
</comment>
<evidence type="ECO:0000313" key="1">
    <source>
        <dbReference type="EMBL" id="KKN59729.1"/>
    </source>
</evidence>
<reference evidence="1" key="1">
    <citation type="journal article" date="2015" name="Nature">
        <title>Complex archaea that bridge the gap between prokaryotes and eukaryotes.</title>
        <authorList>
            <person name="Spang A."/>
            <person name="Saw J.H."/>
            <person name="Jorgensen S.L."/>
            <person name="Zaremba-Niedzwiedzka K."/>
            <person name="Martijn J."/>
            <person name="Lind A.E."/>
            <person name="van Eijk R."/>
            <person name="Schleper C."/>
            <person name="Guy L."/>
            <person name="Ettema T.J."/>
        </authorList>
    </citation>
    <scope>NUCLEOTIDE SEQUENCE</scope>
</reference>
<dbReference type="EMBL" id="LAZR01000717">
    <property type="protein sequence ID" value="KKN59729.1"/>
    <property type="molecule type" value="Genomic_DNA"/>
</dbReference>
<sequence>MRELNVKEIEQVNGGWGWLRYLRPTKMGNGEMPSYWDTGDSCSIVPVEGATPVYP</sequence>
<organism evidence="1">
    <name type="scientific">marine sediment metagenome</name>
    <dbReference type="NCBI Taxonomy" id="412755"/>
    <lineage>
        <taxon>unclassified sequences</taxon>
        <taxon>metagenomes</taxon>
        <taxon>ecological metagenomes</taxon>
    </lineage>
</organism>
<proteinExistence type="predicted"/>
<protein>
    <submittedName>
        <fullName evidence="1">Uncharacterized protein</fullName>
    </submittedName>
</protein>
<dbReference type="AlphaFoldDB" id="A0A0F9RXY5"/>
<accession>A0A0F9RXY5</accession>